<gene>
    <name evidence="1" type="ORF">QFC20_002055</name>
</gene>
<keyword evidence="2" id="KW-1185">Reference proteome</keyword>
<comment type="caution">
    <text evidence="1">The sequence shown here is derived from an EMBL/GenBank/DDBJ whole genome shotgun (WGS) entry which is preliminary data.</text>
</comment>
<protein>
    <submittedName>
        <fullName evidence="1">Uncharacterized protein</fullName>
    </submittedName>
</protein>
<sequence length="234" mass="25852">MQIYPVLARSDNWMYLVVDEASKEGAVVDPYDWQKMLDFVKDKGVNLENHPHGSSIKAYAGFLSPGTNTVVKDKQTFDIAAGNIKVKSLHTPCHTQDSICFFLEDGEGKKGVFTGDTLFQAGCGRFFEGTAQEMHSALTYLSKLPQDTIVYNGHEYTSGSAKFGQSVEPDNKDIARLQDLVQKSNGCTTGKTTIADELKWNVFMRLDSPAVQKAAGETDPVKVMGKLREMKNRA</sequence>
<proteinExistence type="predicted"/>
<evidence type="ECO:0000313" key="1">
    <source>
        <dbReference type="EMBL" id="KAJ9113163.1"/>
    </source>
</evidence>
<accession>A0ACC2WP19</accession>
<evidence type="ECO:0000313" key="2">
    <source>
        <dbReference type="Proteomes" id="UP001230649"/>
    </source>
</evidence>
<reference evidence="1" key="1">
    <citation type="submission" date="2023-04" db="EMBL/GenBank/DDBJ databases">
        <title>Draft Genome sequencing of Naganishia species isolated from polar environments using Oxford Nanopore Technology.</title>
        <authorList>
            <person name="Leo P."/>
            <person name="Venkateswaran K."/>
        </authorList>
    </citation>
    <scope>NUCLEOTIDE SEQUENCE</scope>
    <source>
        <strain evidence="1">MNA-CCFEE 5262</strain>
    </source>
</reference>
<dbReference type="Proteomes" id="UP001230649">
    <property type="component" value="Unassembled WGS sequence"/>
</dbReference>
<dbReference type="EMBL" id="JASBWS010000013">
    <property type="protein sequence ID" value="KAJ9113163.1"/>
    <property type="molecule type" value="Genomic_DNA"/>
</dbReference>
<organism evidence="1 2">
    <name type="scientific">Naganishia adeliensis</name>
    <dbReference type="NCBI Taxonomy" id="92952"/>
    <lineage>
        <taxon>Eukaryota</taxon>
        <taxon>Fungi</taxon>
        <taxon>Dikarya</taxon>
        <taxon>Basidiomycota</taxon>
        <taxon>Agaricomycotina</taxon>
        <taxon>Tremellomycetes</taxon>
        <taxon>Filobasidiales</taxon>
        <taxon>Filobasidiaceae</taxon>
        <taxon>Naganishia</taxon>
    </lineage>
</organism>
<name>A0ACC2WP19_9TREE</name>